<evidence type="ECO:0000256" key="5">
    <source>
        <dbReference type="ARBA" id="ARBA00022490"/>
    </source>
</evidence>
<dbReference type="SMART" id="SM00584">
    <property type="entry name" value="TLDc"/>
    <property type="match status" value="1"/>
</dbReference>
<feature type="domain" description="TLDc" evidence="6">
    <location>
        <begin position="257"/>
        <end position="483"/>
    </location>
</feature>
<evidence type="ECO:0000313" key="7">
    <source>
        <dbReference type="EMBL" id="OSS46144.1"/>
    </source>
</evidence>
<dbReference type="EMBL" id="KZ107852">
    <property type="protein sequence ID" value="OSS46144.1"/>
    <property type="molecule type" value="Genomic_DNA"/>
</dbReference>
<evidence type="ECO:0000256" key="3">
    <source>
        <dbReference type="ARBA" id="ARBA00006731"/>
    </source>
</evidence>
<keyword evidence="8" id="KW-1185">Reference proteome</keyword>
<protein>
    <recommendedName>
        <fullName evidence="4">Restriction of telomere capping protein 5</fullName>
    </recommendedName>
</protein>
<keyword evidence="5" id="KW-0963">Cytoplasm</keyword>
<evidence type="ECO:0000313" key="8">
    <source>
        <dbReference type="Proteomes" id="UP000193240"/>
    </source>
</evidence>
<name>A0A1Y2LQB3_EPING</name>
<dbReference type="Pfam" id="PF07534">
    <property type="entry name" value="TLD"/>
    <property type="match status" value="1"/>
</dbReference>
<dbReference type="PANTHER" id="PTHR23354">
    <property type="entry name" value="NUCLEOLAR PROTEIN 7/ESTROGEN RECEPTOR COACTIVATOR-RELATED"/>
    <property type="match status" value="1"/>
</dbReference>
<dbReference type="AlphaFoldDB" id="A0A1Y2LQB3"/>
<proteinExistence type="inferred from homology"/>
<dbReference type="GO" id="GO:0006979">
    <property type="term" value="P:response to oxidative stress"/>
    <property type="evidence" value="ECO:0007669"/>
    <property type="project" value="TreeGrafter"/>
</dbReference>
<dbReference type="STRING" id="105696.A0A1Y2LQB3"/>
<dbReference type="GO" id="GO:0005737">
    <property type="term" value="C:cytoplasm"/>
    <property type="evidence" value="ECO:0007669"/>
    <property type="project" value="UniProtKB-SubCell"/>
</dbReference>
<gene>
    <name evidence="7" type="ORF">B5807_08018</name>
</gene>
<comment type="function">
    <text evidence="1">May be involved in a process influencing telomere capping.</text>
</comment>
<evidence type="ECO:0000256" key="2">
    <source>
        <dbReference type="ARBA" id="ARBA00004496"/>
    </source>
</evidence>
<dbReference type="GO" id="GO:0005634">
    <property type="term" value="C:nucleus"/>
    <property type="evidence" value="ECO:0007669"/>
    <property type="project" value="TreeGrafter"/>
</dbReference>
<evidence type="ECO:0000256" key="4">
    <source>
        <dbReference type="ARBA" id="ARBA00015163"/>
    </source>
</evidence>
<dbReference type="FunCoup" id="A0A1Y2LQB3">
    <property type="interactions" value="7"/>
</dbReference>
<dbReference type="Proteomes" id="UP000193240">
    <property type="component" value="Unassembled WGS sequence"/>
</dbReference>
<dbReference type="PROSITE" id="PS51886">
    <property type="entry name" value="TLDC"/>
    <property type="match status" value="1"/>
</dbReference>
<comment type="subcellular location">
    <subcellularLocation>
        <location evidence="2">Cytoplasm</location>
    </subcellularLocation>
</comment>
<organism evidence="7 8">
    <name type="scientific">Epicoccum nigrum</name>
    <name type="common">Soil fungus</name>
    <name type="synonym">Epicoccum purpurascens</name>
    <dbReference type="NCBI Taxonomy" id="105696"/>
    <lineage>
        <taxon>Eukaryota</taxon>
        <taxon>Fungi</taxon>
        <taxon>Dikarya</taxon>
        <taxon>Ascomycota</taxon>
        <taxon>Pezizomycotina</taxon>
        <taxon>Dothideomycetes</taxon>
        <taxon>Pleosporomycetidae</taxon>
        <taxon>Pleosporales</taxon>
        <taxon>Pleosporineae</taxon>
        <taxon>Didymellaceae</taxon>
        <taxon>Epicoccum</taxon>
    </lineage>
</organism>
<dbReference type="InterPro" id="IPR006571">
    <property type="entry name" value="TLDc_dom"/>
</dbReference>
<dbReference type="PANTHER" id="PTHR23354:SF130">
    <property type="entry name" value="RESTRICTION OF TELOMERE CAPPING PROTEIN 5"/>
    <property type="match status" value="1"/>
</dbReference>
<reference evidence="7 8" key="1">
    <citation type="journal article" date="2017" name="Genome Announc.">
        <title>Genome sequence of the saprophytic ascomycete Epicoccum nigrum ICMP 19927 strain isolated from New Zealand.</title>
        <authorList>
            <person name="Fokin M."/>
            <person name="Fleetwood D."/>
            <person name="Weir B.S."/>
            <person name="Villas-Boas S.G."/>
        </authorList>
    </citation>
    <scope>NUCLEOTIDE SEQUENCE [LARGE SCALE GENOMIC DNA]</scope>
    <source>
        <strain evidence="7 8">ICMP 19927</strain>
    </source>
</reference>
<accession>A0A1Y2LQB3</accession>
<dbReference type="OMA" id="KWEFEAR"/>
<dbReference type="InParanoid" id="A0A1Y2LQB3"/>
<comment type="similarity">
    <text evidence="3">Belongs to the RTC5 family.</text>
</comment>
<evidence type="ECO:0000256" key="1">
    <source>
        <dbReference type="ARBA" id="ARBA00002738"/>
    </source>
</evidence>
<evidence type="ECO:0000259" key="6">
    <source>
        <dbReference type="PROSITE" id="PS51886"/>
    </source>
</evidence>
<sequence length="539" mass="60041">MASYLGAFPFASQAPAILTNEALLKVITILTERYGAVLKKRGREIWLREIYRSLAVYDNSIRDEAEEKKQEKVGVTKKMGFAVDDAGDDEEAEDNDEDDELVLAALDSMDSLEVFKHGEQTNVHHSIIPTDNFLKLIELLLLIAPIDAQQSLSSLAPELSDDRLQNLRRTAKIVLSSFVTDKQPGVTYRTFNTVLSSSLPFLFDGLNPLFEHFLFAKDFDLSKRKSDSISPTLEAHPVIPPPKTVVDPEPILRDEGEILNLTTLSQLSFFIKGSNLFRRLRPLYSGNTHGFSMGSFEKQVFNWRAPTILLVSGRLLPSTPSSTRERALQDILPPKRYPDSISGTSGNQTITYGAYIPSQWKHTGKMCFGDSSTKLFQLSPTHDVFSASSFSNDYIYFNKSPTHPAGVGFGTPVPTQSQASSHSYGVFRPAPVSLHLDDALEFGIFTHLAEGGGSFYPSKLPDRKRKDWQDRFEIDSLEVWGCGGDDVAEAQRKEWAFQEREAEARRRINLGSGDKEQDYELLKLAGLVGNENRSGGSMG</sequence>